<name>A0ACC0BZP7_CATRO</name>
<gene>
    <name evidence="1" type="ORF">M9H77_09101</name>
</gene>
<evidence type="ECO:0000313" key="2">
    <source>
        <dbReference type="Proteomes" id="UP001060085"/>
    </source>
</evidence>
<comment type="caution">
    <text evidence="1">The sequence shown here is derived from an EMBL/GenBank/DDBJ whole genome shotgun (WGS) entry which is preliminary data.</text>
</comment>
<proteinExistence type="predicted"/>
<dbReference type="Proteomes" id="UP001060085">
    <property type="component" value="Linkage Group LG02"/>
</dbReference>
<sequence length="106" mass="11774">MVTEEESGDDEEQFLLYEEASEDVEEAHLMEEPEGGVELSMNTMTGDFRQGTIKNLGTLNRRISVLIDTAVAAVSLIAGHYTLELGGFLRDETPIKSKVVTIRTRQ</sequence>
<evidence type="ECO:0000313" key="1">
    <source>
        <dbReference type="EMBL" id="KAI5678151.1"/>
    </source>
</evidence>
<reference evidence="2" key="1">
    <citation type="journal article" date="2023" name="Nat. Plants">
        <title>Single-cell RNA sequencing provides a high-resolution roadmap for understanding the multicellular compartmentation of specialized metabolism.</title>
        <authorList>
            <person name="Sun S."/>
            <person name="Shen X."/>
            <person name="Li Y."/>
            <person name="Li Y."/>
            <person name="Wang S."/>
            <person name="Li R."/>
            <person name="Zhang H."/>
            <person name="Shen G."/>
            <person name="Guo B."/>
            <person name="Wei J."/>
            <person name="Xu J."/>
            <person name="St-Pierre B."/>
            <person name="Chen S."/>
            <person name="Sun C."/>
        </authorList>
    </citation>
    <scope>NUCLEOTIDE SEQUENCE [LARGE SCALE GENOMIC DNA]</scope>
</reference>
<dbReference type="EMBL" id="CM044702">
    <property type="protein sequence ID" value="KAI5678151.1"/>
    <property type="molecule type" value="Genomic_DNA"/>
</dbReference>
<accession>A0ACC0BZP7</accession>
<keyword evidence="2" id="KW-1185">Reference proteome</keyword>
<organism evidence="1 2">
    <name type="scientific">Catharanthus roseus</name>
    <name type="common">Madagascar periwinkle</name>
    <name type="synonym">Vinca rosea</name>
    <dbReference type="NCBI Taxonomy" id="4058"/>
    <lineage>
        <taxon>Eukaryota</taxon>
        <taxon>Viridiplantae</taxon>
        <taxon>Streptophyta</taxon>
        <taxon>Embryophyta</taxon>
        <taxon>Tracheophyta</taxon>
        <taxon>Spermatophyta</taxon>
        <taxon>Magnoliopsida</taxon>
        <taxon>eudicotyledons</taxon>
        <taxon>Gunneridae</taxon>
        <taxon>Pentapetalae</taxon>
        <taxon>asterids</taxon>
        <taxon>lamiids</taxon>
        <taxon>Gentianales</taxon>
        <taxon>Apocynaceae</taxon>
        <taxon>Rauvolfioideae</taxon>
        <taxon>Vinceae</taxon>
        <taxon>Catharanthinae</taxon>
        <taxon>Catharanthus</taxon>
    </lineage>
</organism>
<protein>
    <submittedName>
        <fullName evidence="1">Uncharacterized protein</fullName>
    </submittedName>
</protein>